<evidence type="ECO:0000256" key="5">
    <source>
        <dbReference type="ARBA" id="ARBA00055319"/>
    </source>
</evidence>
<dbReference type="SUPFAM" id="SSF55781">
    <property type="entry name" value="GAF domain-like"/>
    <property type="match status" value="1"/>
</dbReference>
<dbReference type="InterPro" id="IPR036388">
    <property type="entry name" value="WH-like_DNA-bd_sf"/>
</dbReference>
<name>A0AAF0YT68_9CORY</name>
<dbReference type="EMBL" id="CP136958">
    <property type="protein sequence ID" value="WOT02849.1"/>
    <property type="molecule type" value="Genomic_DNA"/>
</dbReference>
<dbReference type="InterPro" id="IPR036390">
    <property type="entry name" value="WH_DNA-bd_sf"/>
</dbReference>
<dbReference type="Pfam" id="PF01628">
    <property type="entry name" value="HrcA"/>
    <property type="match status" value="1"/>
</dbReference>
<dbReference type="HAMAP" id="MF_00081">
    <property type="entry name" value="HrcA"/>
    <property type="match status" value="1"/>
</dbReference>
<dbReference type="Gene3D" id="3.30.450.40">
    <property type="match status" value="1"/>
</dbReference>
<reference evidence="9" key="1">
    <citation type="submission" date="2017-12" db="EMBL/GenBank/DDBJ databases">
        <authorList>
            <person name="Thomas-White K."/>
            <person name="Wolfe A.J."/>
        </authorList>
    </citation>
    <scope>NUCLEOTIDE SEQUENCE</scope>
    <source>
        <strain evidence="9">UMB0763</strain>
    </source>
</reference>
<protein>
    <recommendedName>
        <fullName evidence="6">Heat-inducible transcription repressor HrcA</fullName>
    </recommendedName>
</protein>
<dbReference type="InterPro" id="IPR023120">
    <property type="entry name" value="WHTH_transcript_rep_HrcA_IDD"/>
</dbReference>
<dbReference type="SUPFAM" id="SSF46785">
    <property type="entry name" value="Winged helix' DNA-binding domain"/>
    <property type="match status" value="1"/>
</dbReference>
<evidence type="ECO:0000256" key="3">
    <source>
        <dbReference type="ARBA" id="ARBA00023016"/>
    </source>
</evidence>
<dbReference type="InterPro" id="IPR002571">
    <property type="entry name" value="HrcA"/>
</dbReference>
<dbReference type="KEGG" id="cpyr:CYJ47_03495"/>
<evidence type="ECO:0000256" key="4">
    <source>
        <dbReference type="ARBA" id="ARBA00023163"/>
    </source>
</evidence>
<dbReference type="InterPro" id="IPR001034">
    <property type="entry name" value="DeoR_HTH"/>
</dbReference>
<dbReference type="Gene3D" id="1.10.10.10">
    <property type="entry name" value="Winged helix-like DNA-binding domain superfamily/Winged helix DNA-binding domain"/>
    <property type="match status" value="1"/>
</dbReference>
<comment type="function">
    <text evidence="5 6">Negative regulator of class I heat shock genes (grpE-dnaK-dnaJ and groELS operons). Prevents heat-shock induction of these operons.</text>
</comment>
<dbReference type="NCBIfam" id="TIGR00331">
    <property type="entry name" value="hrcA"/>
    <property type="match status" value="1"/>
</dbReference>
<evidence type="ECO:0000256" key="2">
    <source>
        <dbReference type="ARBA" id="ARBA00023015"/>
    </source>
</evidence>
<dbReference type="Pfam" id="PF08220">
    <property type="entry name" value="HTH_DeoR"/>
    <property type="match status" value="1"/>
</dbReference>
<dbReference type="InterPro" id="IPR021153">
    <property type="entry name" value="HrcA_C"/>
</dbReference>
<evidence type="ECO:0000259" key="7">
    <source>
        <dbReference type="Pfam" id="PF01628"/>
    </source>
</evidence>
<dbReference type="InterPro" id="IPR029016">
    <property type="entry name" value="GAF-like_dom_sf"/>
</dbReference>
<dbReference type="PANTHER" id="PTHR34824">
    <property type="entry name" value="HEAT-INDUCIBLE TRANSCRIPTION REPRESSOR HRCA"/>
    <property type="match status" value="1"/>
</dbReference>
<keyword evidence="1 6" id="KW-0678">Repressor</keyword>
<proteinExistence type="inferred from homology"/>
<evidence type="ECO:0000259" key="8">
    <source>
        <dbReference type="Pfam" id="PF08220"/>
    </source>
</evidence>
<evidence type="ECO:0000313" key="10">
    <source>
        <dbReference type="Proteomes" id="UP000234560"/>
    </source>
</evidence>
<evidence type="ECO:0000256" key="6">
    <source>
        <dbReference type="HAMAP-Rule" id="MF_00081"/>
    </source>
</evidence>
<evidence type="ECO:0000256" key="1">
    <source>
        <dbReference type="ARBA" id="ARBA00022491"/>
    </source>
</evidence>
<feature type="domain" description="Heat-inducible transcription repressor HrcA C-terminal" evidence="7">
    <location>
        <begin position="107"/>
        <end position="326"/>
    </location>
</feature>
<sequence>MVSNSASERRERVLRAIVSDYIAQQEPVGSKALVERHGLTVSSATIRNDMAVLEAEGLIAQTHASSGRIPTEKGYREFVDSIQSVKPLSKAERAAILKFLDQGVDLEDVLRRGVQLLSQLTRQVAMVQVPTLQVSRVKHVEVVGLTATRVLLVLITDTGRVDQRNVELESAVSEEVIAEARRVLNDHLVGKSMREARGALEHAVAEARPSAHDMVEAMSRTLLDTLVDAPSDRLILAGTPFLTELRGELPAGLPAVLEALEEQVIMLKLMSAVHELGQVKVSIGEENEDQKLHGASVVATAYGKAQAPLGALGTVGPTYMDYSGTISKVTAVAHYVSKVLGS</sequence>
<keyword evidence="4 6" id="KW-0804">Transcription</keyword>
<keyword evidence="2 6" id="KW-0805">Transcription regulation</keyword>
<dbReference type="FunFam" id="1.10.10.10:FF:000049">
    <property type="entry name" value="Heat-inducible transcription repressor HrcA"/>
    <property type="match status" value="1"/>
</dbReference>
<accession>A0AAF0YT68</accession>
<dbReference type="PANTHER" id="PTHR34824:SF1">
    <property type="entry name" value="HEAT-INDUCIBLE TRANSCRIPTION REPRESSOR HRCA"/>
    <property type="match status" value="1"/>
</dbReference>
<dbReference type="GO" id="GO:0045892">
    <property type="term" value="P:negative regulation of DNA-templated transcription"/>
    <property type="evidence" value="ECO:0007669"/>
    <property type="project" value="UniProtKB-UniRule"/>
</dbReference>
<comment type="similarity">
    <text evidence="6">Belongs to the HrcA family.</text>
</comment>
<dbReference type="GO" id="GO:0003677">
    <property type="term" value="F:DNA binding"/>
    <property type="evidence" value="ECO:0007669"/>
    <property type="project" value="InterPro"/>
</dbReference>
<evidence type="ECO:0000313" key="9">
    <source>
        <dbReference type="EMBL" id="WOT02849.1"/>
    </source>
</evidence>
<dbReference type="Proteomes" id="UP000234560">
    <property type="component" value="Chromosome"/>
</dbReference>
<keyword evidence="3 6" id="KW-0346">Stress response</keyword>
<dbReference type="RefSeq" id="WP_084594662.1">
    <property type="nucleotide sequence ID" value="NZ_CAMIHY010000006.1"/>
</dbReference>
<dbReference type="GO" id="GO:0003700">
    <property type="term" value="F:DNA-binding transcription factor activity"/>
    <property type="evidence" value="ECO:0007669"/>
    <property type="project" value="InterPro"/>
</dbReference>
<reference evidence="9" key="2">
    <citation type="submission" date="2023-10" db="EMBL/GenBank/DDBJ databases">
        <authorList>
            <person name="Choi B."/>
        </authorList>
    </citation>
    <scope>NUCLEOTIDE SEQUENCE</scope>
    <source>
        <strain evidence="9">UMB0763</strain>
    </source>
</reference>
<gene>
    <name evidence="6 9" type="primary">hrcA</name>
    <name evidence="9" type="ORF">CYJ47_03495</name>
</gene>
<dbReference type="AlphaFoldDB" id="A0AAF0YT68"/>
<dbReference type="PIRSF" id="PIRSF005485">
    <property type="entry name" value="HrcA"/>
    <property type="match status" value="1"/>
</dbReference>
<organism evidence="9 10">
    <name type="scientific">Corynebacterium pyruviciproducens</name>
    <dbReference type="NCBI Taxonomy" id="598660"/>
    <lineage>
        <taxon>Bacteria</taxon>
        <taxon>Bacillati</taxon>
        <taxon>Actinomycetota</taxon>
        <taxon>Actinomycetes</taxon>
        <taxon>Mycobacteriales</taxon>
        <taxon>Corynebacteriaceae</taxon>
        <taxon>Corynebacterium</taxon>
    </lineage>
</organism>
<feature type="domain" description="HTH deoR-type" evidence="8">
    <location>
        <begin position="20"/>
        <end position="63"/>
    </location>
</feature>
<dbReference type="Gene3D" id="3.30.390.60">
    <property type="entry name" value="Heat-inducible transcription repressor hrca homolog, domain 3"/>
    <property type="match status" value="1"/>
</dbReference>